<keyword evidence="1" id="KW-0349">Heme</keyword>
<dbReference type="PANTHER" id="PTHR47947:SF8">
    <property type="entry name" value="CYTOCHROME P450 82C4-LIKE"/>
    <property type="match status" value="1"/>
</dbReference>
<keyword evidence="2" id="KW-0479">Metal-binding</keyword>
<dbReference type="GO" id="GO:0005506">
    <property type="term" value="F:iron ion binding"/>
    <property type="evidence" value="ECO:0007669"/>
    <property type="project" value="InterPro"/>
</dbReference>
<feature type="transmembrane region" description="Helical" evidence="6">
    <location>
        <begin position="85"/>
        <end position="106"/>
    </location>
</feature>
<dbReference type="SUPFAM" id="SSF48264">
    <property type="entry name" value="Cytochrome P450"/>
    <property type="match status" value="1"/>
</dbReference>
<accession>A0A438FEH7</accession>
<dbReference type="PANTHER" id="PTHR47947">
    <property type="entry name" value="CYTOCHROME P450 82C3-RELATED"/>
    <property type="match status" value="1"/>
</dbReference>
<reference evidence="7 8" key="1">
    <citation type="journal article" date="2018" name="PLoS Genet.">
        <title>Population sequencing reveals clonal diversity and ancestral inbreeding in the grapevine cultivar Chardonnay.</title>
        <authorList>
            <person name="Roach M.J."/>
            <person name="Johnson D.L."/>
            <person name="Bohlmann J."/>
            <person name="van Vuuren H.J."/>
            <person name="Jones S.J."/>
            <person name="Pretorius I.S."/>
            <person name="Schmidt S.A."/>
            <person name="Borneman A.R."/>
        </authorList>
    </citation>
    <scope>NUCLEOTIDE SEQUENCE [LARGE SCALE GENOMIC DNA]</scope>
    <source>
        <strain evidence="8">cv. Chardonnay</strain>
        <tissue evidence="7">Leaf</tissue>
    </source>
</reference>
<evidence type="ECO:0000313" key="8">
    <source>
        <dbReference type="Proteomes" id="UP000288805"/>
    </source>
</evidence>
<evidence type="ECO:0000256" key="1">
    <source>
        <dbReference type="ARBA" id="ARBA00022617"/>
    </source>
</evidence>
<name>A0A438FEH7_VITVI</name>
<gene>
    <name evidence="7" type="primary">C7H23_7</name>
    <name evidence="7" type="ORF">CK203_107609</name>
</gene>
<keyword evidence="3" id="KW-0560">Oxidoreductase</keyword>
<sequence>MGYDHAMFGFSPCGPYWRDVRKLASVELLSNRQLELLNHVRDSEVKLFIKKLYGQWIQNGDRPVLVEMKEKCWHLAANVMALGDLLYLLGIFMVSDAIPFLGWLGTVRGYTAKMKRTVREVDQVLGSWVDEHRRKRFSGSMNEAEQDFNHVMLSVIEDGQFSDHDHDTVIKATFLVCFFFFPWSNSMNLHTLNSKPPS</sequence>
<keyword evidence="6" id="KW-1133">Transmembrane helix</keyword>
<dbReference type="AlphaFoldDB" id="A0A438FEH7"/>
<keyword evidence="4" id="KW-0408">Iron</keyword>
<keyword evidence="5" id="KW-0503">Monooxygenase</keyword>
<dbReference type="GO" id="GO:0016705">
    <property type="term" value="F:oxidoreductase activity, acting on paired donors, with incorporation or reduction of molecular oxygen"/>
    <property type="evidence" value="ECO:0007669"/>
    <property type="project" value="InterPro"/>
</dbReference>
<evidence type="ECO:0000256" key="5">
    <source>
        <dbReference type="ARBA" id="ARBA00023033"/>
    </source>
</evidence>
<evidence type="ECO:0000256" key="2">
    <source>
        <dbReference type="ARBA" id="ARBA00022723"/>
    </source>
</evidence>
<evidence type="ECO:0000256" key="3">
    <source>
        <dbReference type="ARBA" id="ARBA00023002"/>
    </source>
</evidence>
<dbReference type="InterPro" id="IPR036396">
    <property type="entry name" value="Cyt_P450_sf"/>
</dbReference>
<dbReference type="Gene3D" id="1.20.930.50">
    <property type="match status" value="1"/>
</dbReference>
<dbReference type="GO" id="GO:0020037">
    <property type="term" value="F:heme binding"/>
    <property type="evidence" value="ECO:0007669"/>
    <property type="project" value="InterPro"/>
</dbReference>
<evidence type="ECO:0000256" key="6">
    <source>
        <dbReference type="SAM" id="Phobius"/>
    </source>
</evidence>
<keyword evidence="6" id="KW-0812">Transmembrane</keyword>
<keyword evidence="6" id="KW-0472">Membrane</keyword>
<evidence type="ECO:0000256" key="4">
    <source>
        <dbReference type="ARBA" id="ARBA00023004"/>
    </source>
</evidence>
<dbReference type="GO" id="GO:0004497">
    <property type="term" value="F:monooxygenase activity"/>
    <property type="evidence" value="ECO:0007669"/>
    <property type="project" value="UniProtKB-KW"/>
</dbReference>
<organism evidence="7 8">
    <name type="scientific">Vitis vinifera</name>
    <name type="common">Grape</name>
    <dbReference type="NCBI Taxonomy" id="29760"/>
    <lineage>
        <taxon>Eukaryota</taxon>
        <taxon>Viridiplantae</taxon>
        <taxon>Streptophyta</taxon>
        <taxon>Embryophyta</taxon>
        <taxon>Tracheophyta</taxon>
        <taxon>Spermatophyta</taxon>
        <taxon>Magnoliopsida</taxon>
        <taxon>eudicotyledons</taxon>
        <taxon>Gunneridae</taxon>
        <taxon>Pentapetalae</taxon>
        <taxon>rosids</taxon>
        <taxon>Vitales</taxon>
        <taxon>Vitaceae</taxon>
        <taxon>Viteae</taxon>
        <taxon>Vitis</taxon>
    </lineage>
</organism>
<comment type="caution">
    <text evidence="7">The sequence shown here is derived from an EMBL/GenBank/DDBJ whole genome shotgun (WGS) entry which is preliminary data.</text>
</comment>
<evidence type="ECO:0000313" key="7">
    <source>
        <dbReference type="EMBL" id="RVW58389.1"/>
    </source>
</evidence>
<proteinExistence type="predicted"/>
<dbReference type="EMBL" id="QGNW01000956">
    <property type="protein sequence ID" value="RVW58389.1"/>
    <property type="molecule type" value="Genomic_DNA"/>
</dbReference>
<dbReference type="Proteomes" id="UP000288805">
    <property type="component" value="Unassembled WGS sequence"/>
</dbReference>
<dbReference type="InterPro" id="IPR050651">
    <property type="entry name" value="Plant_Cytochrome_P450_Monoox"/>
</dbReference>
<protein>
    <submittedName>
        <fullName evidence="7">Cytochrome P450 CYP82H23</fullName>
    </submittedName>
</protein>